<keyword evidence="2" id="KW-1185">Reference proteome</keyword>
<organism evidence="1 2">
    <name type="scientific">Caldibacillus debilis GB1</name>
    <dbReference type="NCBI Taxonomy" id="1339248"/>
    <lineage>
        <taxon>Bacteria</taxon>
        <taxon>Bacillati</taxon>
        <taxon>Bacillota</taxon>
        <taxon>Bacilli</taxon>
        <taxon>Bacillales</taxon>
        <taxon>Bacillaceae</taxon>
        <taxon>Caldibacillus</taxon>
    </lineage>
</organism>
<proteinExistence type="predicted"/>
<protein>
    <submittedName>
        <fullName evidence="1">Uncharacterized protein</fullName>
    </submittedName>
</protein>
<comment type="caution">
    <text evidence="1">The sequence shown here is derived from an EMBL/GenBank/DDBJ whole genome shotgun (WGS) entry which is preliminary data.</text>
</comment>
<reference evidence="1 2" key="1">
    <citation type="submission" date="2013-12" db="EMBL/GenBank/DDBJ databases">
        <title>Genome and proteome characterization of Caldibacillus debilis GB1 derived from a cellulolytic aero-tolerant co-culture.</title>
        <authorList>
            <person name="Wushke S.T."/>
            <person name="Zhang X."/>
            <person name="Fristensky B."/>
            <person name="Wilkins J.A."/>
            <person name="Levin D.B."/>
            <person name="Sparling R."/>
        </authorList>
    </citation>
    <scope>NUCLEOTIDE SEQUENCE [LARGE SCALE GENOMIC DNA]</scope>
    <source>
        <strain evidence="1 2">GB1</strain>
    </source>
</reference>
<dbReference type="EMBL" id="AZRV01000019">
    <property type="protein sequence ID" value="RKO62413.1"/>
    <property type="molecule type" value="Genomic_DNA"/>
</dbReference>
<evidence type="ECO:0000313" key="1">
    <source>
        <dbReference type="EMBL" id="RKO62413.1"/>
    </source>
</evidence>
<accession>A0A420VGD1</accession>
<gene>
    <name evidence="1" type="ORF">Cdeb_03316</name>
</gene>
<dbReference type="AlphaFoldDB" id="A0A420VGD1"/>
<sequence>MKRVTHMNKDITEYPKQILWSKLQEIFSKALKSLLDGMDQQIAEEGDKTAAR</sequence>
<evidence type="ECO:0000313" key="2">
    <source>
        <dbReference type="Proteomes" id="UP000286235"/>
    </source>
</evidence>
<dbReference type="Proteomes" id="UP000286235">
    <property type="component" value="Unassembled WGS sequence"/>
</dbReference>
<name>A0A420VGD1_9BACI</name>